<evidence type="ECO:0000256" key="1">
    <source>
        <dbReference type="ARBA" id="ARBA00004651"/>
    </source>
</evidence>
<evidence type="ECO:0000256" key="3">
    <source>
        <dbReference type="ARBA" id="ARBA00022692"/>
    </source>
</evidence>
<evidence type="ECO:0000256" key="6">
    <source>
        <dbReference type="SAM" id="Phobius"/>
    </source>
</evidence>
<dbReference type="RefSeq" id="WP_021119680.1">
    <property type="nucleotide sequence ID" value="NZ_KE557273.1"/>
</dbReference>
<comment type="caution">
    <text evidence="7">The sequence shown here is derived from an EMBL/GenBank/DDBJ whole genome shotgun (WGS) entry which is preliminary data.</text>
</comment>
<feature type="transmembrane region" description="Helical" evidence="6">
    <location>
        <begin position="148"/>
        <end position="177"/>
    </location>
</feature>
<dbReference type="AlphaFoldDB" id="S9R479"/>
<dbReference type="PANTHER" id="PTHR30213:SF0">
    <property type="entry name" value="UPF0761 MEMBRANE PROTEIN YIHY"/>
    <property type="match status" value="1"/>
</dbReference>
<dbReference type="EMBL" id="APVH01000003">
    <property type="protein sequence ID" value="EPX86808.1"/>
    <property type="molecule type" value="Genomic_DNA"/>
</dbReference>
<dbReference type="PANTHER" id="PTHR30213">
    <property type="entry name" value="INNER MEMBRANE PROTEIN YHJD"/>
    <property type="match status" value="1"/>
</dbReference>
<dbReference type="Proteomes" id="UP000015347">
    <property type="component" value="Unassembled WGS sequence"/>
</dbReference>
<keyword evidence="3 6" id="KW-0812">Transmembrane</keyword>
<dbReference type="InterPro" id="IPR017039">
    <property type="entry name" value="Virul_fac_BrkB"/>
</dbReference>
<feature type="transmembrane region" description="Helical" evidence="6">
    <location>
        <begin position="189"/>
        <end position="208"/>
    </location>
</feature>
<feature type="transmembrane region" description="Helical" evidence="6">
    <location>
        <begin position="220"/>
        <end position="240"/>
    </location>
</feature>
<keyword evidence="4 6" id="KW-1133">Transmembrane helix</keyword>
<evidence type="ECO:0000313" key="7">
    <source>
        <dbReference type="EMBL" id="EPX86808.1"/>
    </source>
</evidence>
<organism evidence="7 8">
    <name type="scientific">Salipiger mucosus DSM 16094</name>
    <dbReference type="NCBI Taxonomy" id="1123237"/>
    <lineage>
        <taxon>Bacteria</taxon>
        <taxon>Pseudomonadati</taxon>
        <taxon>Pseudomonadota</taxon>
        <taxon>Alphaproteobacteria</taxon>
        <taxon>Rhodobacterales</taxon>
        <taxon>Roseobacteraceae</taxon>
        <taxon>Salipiger</taxon>
    </lineage>
</organism>
<keyword evidence="8" id="KW-1185">Reference proteome</keyword>
<comment type="subcellular location">
    <subcellularLocation>
        <location evidence="1">Cell membrane</location>
        <topology evidence="1">Multi-pass membrane protein</topology>
    </subcellularLocation>
</comment>
<evidence type="ECO:0000256" key="4">
    <source>
        <dbReference type="ARBA" id="ARBA00022989"/>
    </source>
</evidence>
<reference evidence="8" key="1">
    <citation type="journal article" date="2014" name="Stand. Genomic Sci.">
        <title>Genome sequence of the exopolysaccharide-producing Salipiger mucosus type strain (DSM 16094(T)), a moderately halophilic member of the Roseobacter clade.</title>
        <authorList>
            <person name="Riedel T."/>
            <person name="Spring S."/>
            <person name="Fiebig A."/>
            <person name="Petersen J."/>
            <person name="Kyrpides N.C."/>
            <person name="Goker M."/>
            <person name="Klenk H.P."/>
        </authorList>
    </citation>
    <scope>NUCLEOTIDE SEQUENCE [LARGE SCALE GENOMIC DNA]</scope>
    <source>
        <strain evidence="8">DSM 16094</strain>
    </source>
</reference>
<sequence length="331" mass="36170">MSDAAPAKMRTRDLGAREWVRAAWRTWIRMDERNLGLAAAGVAYYAFLSLFPAMSAVIAIWGYWADPAVISEQMDLVRDLVPEGAWSLISDQVTKLVSTNRSTLQWASVFSIVLAIWTARISVAALIRGLNAVHDRPHRPNVFLRVAVAYALTAMLIVVALVAFAAVVIVPAALAFLGLPGEVELAVEAIKWVVLLCIVFFATALVYRYGPNRRRQRMRWFTPGAVMAVLCWSAGSFALATYVRNFDRLNEVYGSLGAVVALLLWFYVSALMTLLGAQFNGELERIARARADEPVPAKEPPLGTVQKNLKSAGTAAARACCVAKDAVLSCP</sequence>
<keyword evidence="2" id="KW-1003">Cell membrane</keyword>
<dbReference type="HOGENOM" id="CLU_045539_0_0_5"/>
<dbReference type="PIRSF" id="PIRSF035875">
    <property type="entry name" value="RNase_BN"/>
    <property type="match status" value="1"/>
</dbReference>
<evidence type="ECO:0000313" key="8">
    <source>
        <dbReference type="Proteomes" id="UP000015347"/>
    </source>
</evidence>
<gene>
    <name evidence="7" type="ORF">Salmuc_01457</name>
</gene>
<protein>
    <submittedName>
        <fullName evidence="7">Ribonuclease BN</fullName>
    </submittedName>
</protein>
<proteinExistence type="predicted"/>
<dbReference type="eggNOG" id="COG1295">
    <property type="taxonomic scope" value="Bacteria"/>
</dbReference>
<feature type="transmembrane region" description="Helical" evidence="6">
    <location>
        <begin position="106"/>
        <end position="127"/>
    </location>
</feature>
<dbReference type="OrthoDB" id="9781030at2"/>
<dbReference type="STRING" id="1123237.Salmuc_01457"/>
<feature type="transmembrane region" description="Helical" evidence="6">
    <location>
        <begin position="35"/>
        <end position="64"/>
    </location>
</feature>
<dbReference type="Pfam" id="PF03631">
    <property type="entry name" value="Virul_fac_BrkB"/>
    <property type="match status" value="1"/>
</dbReference>
<feature type="transmembrane region" description="Helical" evidence="6">
    <location>
        <begin position="252"/>
        <end position="275"/>
    </location>
</feature>
<dbReference type="NCBIfam" id="TIGR00765">
    <property type="entry name" value="yihY_not_rbn"/>
    <property type="match status" value="1"/>
</dbReference>
<name>S9R479_9RHOB</name>
<evidence type="ECO:0000256" key="2">
    <source>
        <dbReference type="ARBA" id="ARBA00022475"/>
    </source>
</evidence>
<accession>S9R479</accession>
<evidence type="ECO:0000256" key="5">
    <source>
        <dbReference type="ARBA" id="ARBA00023136"/>
    </source>
</evidence>
<keyword evidence="5 6" id="KW-0472">Membrane</keyword>
<dbReference type="GO" id="GO:0005886">
    <property type="term" value="C:plasma membrane"/>
    <property type="evidence" value="ECO:0007669"/>
    <property type="project" value="UniProtKB-SubCell"/>
</dbReference>